<comment type="caution">
    <text evidence="2">The sequence shown here is derived from an EMBL/GenBank/DDBJ whole genome shotgun (WGS) entry which is preliminary data.</text>
</comment>
<name>A0A4P9VTV0_9GAMM</name>
<dbReference type="EMBL" id="NDXW01000001">
    <property type="protein sequence ID" value="RDH45874.1"/>
    <property type="molecule type" value="Genomic_DNA"/>
</dbReference>
<dbReference type="RefSeq" id="WP_094788763.1">
    <property type="nucleotide sequence ID" value="NZ_NDXW01000001.1"/>
</dbReference>
<evidence type="ECO:0000256" key="1">
    <source>
        <dbReference type="SAM" id="Phobius"/>
    </source>
</evidence>
<accession>A0A4P9VTV0</accession>
<dbReference type="AlphaFoldDB" id="A0A4P9VTV0"/>
<evidence type="ECO:0000313" key="2">
    <source>
        <dbReference type="EMBL" id="RDH45874.1"/>
    </source>
</evidence>
<proteinExistence type="predicted"/>
<gene>
    <name evidence="2" type="ORF">B9G39_21810</name>
</gene>
<keyword evidence="1" id="KW-0472">Membrane</keyword>
<protein>
    <submittedName>
        <fullName evidence="2">Uncharacterized protein</fullName>
    </submittedName>
</protein>
<feature type="transmembrane region" description="Helical" evidence="1">
    <location>
        <begin position="174"/>
        <end position="197"/>
    </location>
</feature>
<keyword evidence="3" id="KW-1185">Reference proteome</keyword>
<evidence type="ECO:0000313" key="3">
    <source>
        <dbReference type="Proteomes" id="UP000257039"/>
    </source>
</evidence>
<keyword evidence="1" id="KW-0812">Transmembrane</keyword>
<sequence>MGGCTLTEYTLEKAKKPDFNWKYSYKRPAITYVKNAYLAEEYLSLCMNVQMDKGQPSKEYSYKIQFDELSKYVSQKIVSDVFTVYEVDNLHFSAGCRIPSGLKNLPIEEITPQQIKKFKKNIAETKLYLVKKSNAKQNYLAFTSVKPILGKNKTIILRVKKIKKINGVSIDTGFLWYGAVPFAIVGDAAIIAGYIVASGCMESNCSGGF</sequence>
<reference evidence="2 3" key="1">
    <citation type="submission" date="2017-04" db="EMBL/GenBank/DDBJ databases">
        <title>Draft genome sequence of Zooshikella ganghwensis VG4 isolated from Red Sea sediments.</title>
        <authorList>
            <person name="Rehman Z."/>
            <person name="Alam I."/>
            <person name="Kamau A."/>
            <person name="Bajic V."/>
            <person name="Leiknes T."/>
        </authorList>
    </citation>
    <scope>NUCLEOTIDE SEQUENCE [LARGE SCALE GENOMIC DNA]</scope>
    <source>
        <strain evidence="2 3">VG4</strain>
    </source>
</reference>
<organism evidence="2 3">
    <name type="scientific">Zooshikella ganghwensis</name>
    <dbReference type="NCBI Taxonomy" id="202772"/>
    <lineage>
        <taxon>Bacteria</taxon>
        <taxon>Pseudomonadati</taxon>
        <taxon>Pseudomonadota</taxon>
        <taxon>Gammaproteobacteria</taxon>
        <taxon>Oceanospirillales</taxon>
        <taxon>Zooshikellaceae</taxon>
        <taxon>Zooshikella</taxon>
    </lineage>
</organism>
<dbReference type="Proteomes" id="UP000257039">
    <property type="component" value="Unassembled WGS sequence"/>
</dbReference>
<keyword evidence="1" id="KW-1133">Transmembrane helix</keyword>